<dbReference type="PANTHER" id="PTHR30531">
    <property type="entry name" value="FLAGELLAR BIOSYNTHETIC PROTEIN FLHB"/>
    <property type="match status" value="1"/>
</dbReference>
<protein>
    <recommendedName>
        <fullName evidence="3 12">Flagellar biosynthetic protein FlhB</fullName>
    </recommendedName>
</protein>
<keyword evidence="13" id="KW-0969">Cilium</keyword>
<evidence type="ECO:0000256" key="2">
    <source>
        <dbReference type="ARBA" id="ARBA00010690"/>
    </source>
</evidence>
<dbReference type="SUPFAM" id="SSF160544">
    <property type="entry name" value="EscU C-terminal domain-like"/>
    <property type="match status" value="1"/>
</dbReference>
<keyword evidence="13" id="KW-0282">Flagellum</keyword>
<dbReference type="Gene3D" id="6.10.250.2080">
    <property type="match status" value="1"/>
</dbReference>
<evidence type="ECO:0000256" key="11">
    <source>
        <dbReference type="ARBA" id="ARBA00023225"/>
    </source>
</evidence>
<gene>
    <name evidence="12" type="primary">flhB</name>
    <name evidence="13" type="ORF">SAMN05877753_107180</name>
</gene>
<dbReference type="Pfam" id="PF01312">
    <property type="entry name" value="Bac_export_2"/>
    <property type="match status" value="1"/>
</dbReference>
<evidence type="ECO:0000313" key="13">
    <source>
        <dbReference type="EMBL" id="SNX73690.1"/>
    </source>
</evidence>
<dbReference type="InterPro" id="IPR006135">
    <property type="entry name" value="T3SS_substrate_exporter"/>
</dbReference>
<evidence type="ECO:0000256" key="6">
    <source>
        <dbReference type="ARBA" id="ARBA00022692"/>
    </source>
</evidence>
<reference evidence="13 14" key="1">
    <citation type="submission" date="2017-08" db="EMBL/GenBank/DDBJ databases">
        <authorList>
            <person name="de Groot N.N."/>
        </authorList>
    </citation>
    <scope>NUCLEOTIDE SEQUENCE [LARGE SCALE GENOMIC DNA]</scope>
    <source>
        <strain evidence="13 14">JC228</strain>
    </source>
</reference>
<evidence type="ECO:0000256" key="12">
    <source>
        <dbReference type="RuleBase" id="RU364091"/>
    </source>
</evidence>
<dbReference type="AlphaFoldDB" id="A0A285D1K9"/>
<keyword evidence="13" id="KW-0966">Cell projection</keyword>
<comment type="subcellular location">
    <subcellularLocation>
        <location evidence="1">Cell membrane</location>
        <topology evidence="1">Multi-pass membrane protein</topology>
    </subcellularLocation>
</comment>
<evidence type="ECO:0000256" key="9">
    <source>
        <dbReference type="ARBA" id="ARBA00022989"/>
    </source>
</evidence>
<keyword evidence="7 12" id="KW-1005">Bacterial flagellum biogenesis</keyword>
<dbReference type="GO" id="GO:0044780">
    <property type="term" value="P:bacterial-type flagellum assembly"/>
    <property type="evidence" value="ECO:0007669"/>
    <property type="project" value="InterPro"/>
</dbReference>
<name>A0A285D1K9_9BACI</name>
<keyword evidence="10 12" id="KW-0472">Membrane</keyword>
<feature type="transmembrane region" description="Helical" evidence="12">
    <location>
        <begin position="91"/>
        <end position="112"/>
    </location>
</feature>
<keyword evidence="5 12" id="KW-1003">Cell membrane</keyword>
<dbReference type="PRINTS" id="PR00950">
    <property type="entry name" value="TYPE3IMSPROT"/>
</dbReference>
<feature type="transmembrane region" description="Helical" evidence="12">
    <location>
        <begin position="199"/>
        <end position="217"/>
    </location>
</feature>
<dbReference type="EMBL" id="OAOP01000007">
    <property type="protein sequence ID" value="SNX73690.1"/>
    <property type="molecule type" value="Genomic_DNA"/>
</dbReference>
<keyword evidence="11 12" id="KW-1006">Bacterial flagellum protein export</keyword>
<evidence type="ECO:0000313" key="14">
    <source>
        <dbReference type="Proteomes" id="UP000219546"/>
    </source>
</evidence>
<dbReference type="InterPro" id="IPR006136">
    <property type="entry name" value="FlhB"/>
</dbReference>
<evidence type="ECO:0000256" key="3">
    <source>
        <dbReference type="ARBA" id="ARBA00021622"/>
    </source>
</evidence>
<dbReference type="PANTHER" id="PTHR30531:SF12">
    <property type="entry name" value="FLAGELLAR BIOSYNTHETIC PROTEIN FLHB"/>
    <property type="match status" value="1"/>
</dbReference>
<keyword evidence="6 12" id="KW-0812">Transmembrane</keyword>
<dbReference type="FunFam" id="3.40.1690.10:FF:000001">
    <property type="entry name" value="Flagellar biosynthetic protein FlhB"/>
    <property type="match status" value="1"/>
</dbReference>
<dbReference type="Gene3D" id="3.40.1690.10">
    <property type="entry name" value="secretion proteins EscU"/>
    <property type="match status" value="1"/>
</dbReference>
<keyword evidence="9 12" id="KW-1133">Transmembrane helix</keyword>
<feature type="transmembrane region" description="Helical" evidence="12">
    <location>
        <begin position="156"/>
        <end position="174"/>
    </location>
</feature>
<comment type="similarity">
    <text evidence="2 12">Belongs to the type III secretion exporter family.</text>
</comment>
<evidence type="ECO:0000256" key="8">
    <source>
        <dbReference type="ARBA" id="ARBA00022927"/>
    </source>
</evidence>
<keyword evidence="14" id="KW-1185">Reference proteome</keyword>
<keyword evidence="4 12" id="KW-0813">Transport</keyword>
<evidence type="ECO:0000256" key="4">
    <source>
        <dbReference type="ARBA" id="ARBA00022448"/>
    </source>
</evidence>
<evidence type="ECO:0000256" key="10">
    <source>
        <dbReference type="ARBA" id="ARBA00023136"/>
    </source>
</evidence>
<dbReference type="Proteomes" id="UP000219546">
    <property type="component" value="Unassembled WGS sequence"/>
</dbReference>
<dbReference type="InterPro" id="IPR029025">
    <property type="entry name" value="T3SS_substrate_exporter_C"/>
</dbReference>
<comment type="function">
    <text evidence="12">Required for formation of the rod structure in the basal body of the flagellar apparatus. Together with FliI and FliH, may constitute the export apparatus of flagellin.</text>
</comment>
<keyword evidence="8 12" id="KW-0653">Protein transport</keyword>
<organism evidence="13 14">
    <name type="scientific">Bacillus oleivorans</name>
    <dbReference type="NCBI Taxonomy" id="1448271"/>
    <lineage>
        <taxon>Bacteria</taxon>
        <taxon>Bacillati</taxon>
        <taxon>Bacillota</taxon>
        <taxon>Bacilli</taxon>
        <taxon>Bacillales</taxon>
        <taxon>Bacillaceae</taxon>
        <taxon>Bacillus</taxon>
    </lineage>
</organism>
<dbReference type="RefSeq" id="WP_097159603.1">
    <property type="nucleotide sequence ID" value="NZ_JBEPMQ010000007.1"/>
</dbReference>
<sequence>MAYVKLDLQYFAGEKTEKATPKKRQDSRKKGQVAKSQDVGTSFIMLAVFFGLLMLGSYFLDLCLDLYKQSFTDFILVEVTPSNIERIMMDVFMIMVQFLAPVMLAAIVAAIFSNYIQIGFLFTTETIAFKLEKIDPIKGFKRIFSMRAIVELLKSILKITLIGLITFAVLWIHLEDIMMLAQYSVGESMAVVGDLTVQMGLYASFALLALSGLDYLYQKYDFEKNIRMSKQDIKDEYKNIEGDPLIKSKIKQRQREMAMRRMMQEVPHADVVITNPTHYAIALKYDEAKLDAPYVVAKGVDFVAQKIKFIAKENDVTLVENRPLARALYDQADIGQAIPEEFFQAVAEILAVVYQTKGSIPVSYK</sequence>
<dbReference type="GO" id="GO:0005886">
    <property type="term" value="C:plasma membrane"/>
    <property type="evidence" value="ECO:0007669"/>
    <property type="project" value="UniProtKB-SubCell"/>
</dbReference>
<accession>A0A285D1K9</accession>
<feature type="transmembrane region" description="Helical" evidence="12">
    <location>
        <begin position="39"/>
        <end position="60"/>
    </location>
</feature>
<evidence type="ECO:0000256" key="7">
    <source>
        <dbReference type="ARBA" id="ARBA00022795"/>
    </source>
</evidence>
<dbReference type="OrthoDB" id="9807950at2"/>
<proteinExistence type="inferred from homology"/>
<evidence type="ECO:0000256" key="1">
    <source>
        <dbReference type="ARBA" id="ARBA00004651"/>
    </source>
</evidence>
<dbReference type="NCBIfam" id="TIGR00328">
    <property type="entry name" value="flhB"/>
    <property type="match status" value="1"/>
</dbReference>
<evidence type="ECO:0000256" key="5">
    <source>
        <dbReference type="ARBA" id="ARBA00022475"/>
    </source>
</evidence>
<dbReference type="GO" id="GO:0009306">
    <property type="term" value="P:protein secretion"/>
    <property type="evidence" value="ECO:0007669"/>
    <property type="project" value="InterPro"/>
</dbReference>